<feature type="transmembrane region" description="Helical" evidence="9">
    <location>
        <begin position="60"/>
        <end position="83"/>
    </location>
</feature>
<dbReference type="CDD" id="cd06582">
    <property type="entry name" value="TM_PBP1_LivH_like"/>
    <property type="match status" value="1"/>
</dbReference>
<dbReference type="RefSeq" id="WP_154769961.1">
    <property type="nucleotide sequence ID" value="NZ_WLYK01000008.1"/>
</dbReference>
<evidence type="ECO:0000256" key="1">
    <source>
        <dbReference type="ARBA" id="ARBA00004651"/>
    </source>
</evidence>
<keyword evidence="7 9" id="KW-0472">Membrane</keyword>
<feature type="transmembrane region" description="Helical" evidence="9">
    <location>
        <begin position="224"/>
        <end position="251"/>
    </location>
</feature>
<comment type="subcellular location">
    <subcellularLocation>
        <location evidence="1">Cell membrane</location>
        <topology evidence="1">Multi-pass membrane protein</topology>
    </subcellularLocation>
</comment>
<gene>
    <name evidence="10" type="ORF">GIS00_18685</name>
</gene>
<comment type="similarity">
    <text evidence="8">Belongs to the binding-protein-dependent transport system permease family. LivHM subfamily.</text>
</comment>
<dbReference type="GO" id="GO:0005886">
    <property type="term" value="C:plasma membrane"/>
    <property type="evidence" value="ECO:0007669"/>
    <property type="project" value="UniProtKB-SubCell"/>
</dbReference>
<dbReference type="GO" id="GO:0022857">
    <property type="term" value="F:transmembrane transporter activity"/>
    <property type="evidence" value="ECO:0007669"/>
    <property type="project" value="InterPro"/>
</dbReference>
<dbReference type="GO" id="GO:0006865">
    <property type="term" value="P:amino acid transport"/>
    <property type="evidence" value="ECO:0007669"/>
    <property type="project" value="UniProtKB-KW"/>
</dbReference>
<evidence type="ECO:0000313" key="11">
    <source>
        <dbReference type="Proteomes" id="UP000460221"/>
    </source>
</evidence>
<name>A0A7K1FP87_9ACTN</name>
<reference evidence="10 11" key="1">
    <citation type="submission" date="2019-11" db="EMBL/GenBank/DDBJ databases">
        <authorList>
            <person name="Jiang L.-Q."/>
        </authorList>
    </citation>
    <scope>NUCLEOTIDE SEQUENCE [LARGE SCALE GENOMIC DNA]</scope>
    <source>
        <strain evidence="10 11">YIM 132087</strain>
    </source>
</reference>
<accession>A0A7K1FP87</accession>
<evidence type="ECO:0000256" key="9">
    <source>
        <dbReference type="SAM" id="Phobius"/>
    </source>
</evidence>
<feature type="transmembrane region" description="Helical" evidence="9">
    <location>
        <begin position="12"/>
        <end position="32"/>
    </location>
</feature>
<dbReference type="EMBL" id="WLYK01000008">
    <property type="protein sequence ID" value="MTD15966.1"/>
    <property type="molecule type" value="Genomic_DNA"/>
</dbReference>
<keyword evidence="4 9" id="KW-0812">Transmembrane</keyword>
<evidence type="ECO:0000256" key="6">
    <source>
        <dbReference type="ARBA" id="ARBA00022989"/>
    </source>
</evidence>
<evidence type="ECO:0000256" key="3">
    <source>
        <dbReference type="ARBA" id="ARBA00022475"/>
    </source>
</evidence>
<dbReference type="AlphaFoldDB" id="A0A7K1FP87"/>
<feature type="transmembrane region" description="Helical" evidence="9">
    <location>
        <begin position="191"/>
        <end position="212"/>
    </location>
</feature>
<feature type="transmembrane region" description="Helical" evidence="9">
    <location>
        <begin position="95"/>
        <end position="112"/>
    </location>
</feature>
<evidence type="ECO:0008006" key="12">
    <source>
        <dbReference type="Google" id="ProtNLM"/>
    </source>
</evidence>
<evidence type="ECO:0000256" key="2">
    <source>
        <dbReference type="ARBA" id="ARBA00022448"/>
    </source>
</evidence>
<keyword evidence="5" id="KW-0029">Amino-acid transport</keyword>
<sequence>MNGFLQQLVNGIALGSVYALLALGVTLVWGVLNVLNFAHAQFITWGAFGAWFALQQGLPGILAVVVGVAVGALLAVLLQLTVISALQRRASSDEFSYVVVTIGTGLVLETVVKTLSDSQIKAFPVDALPSGSISLGPVDLPNLQLVVLGTTVVIMVLLAVWLRRTRLGRELRAVAYSREISSLLGVNTQKVFVTAFAVSGALAALAGTFVAAQTATVSYSSGGVLLTLTFAAVVVGGMGSIPGALAGGLLLGLGQVLLGSYVSSALGDGFAFVLMAIVLIARPTGLFGQQVVARA</sequence>
<protein>
    <recommendedName>
        <fullName evidence="12">Branched-chain amino acid ABC transporter permease</fullName>
    </recommendedName>
</protein>
<evidence type="ECO:0000256" key="8">
    <source>
        <dbReference type="ARBA" id="ARBA00037998"/>
    </source>
</evidence>
<evidence type="ECO:0000256" key="5">
    <source>
        <dbReference type="ARBA" id="ARBA00022970"/>
    </source>
</evidence>
<keyword evidence="3" id="KW-1003">Cell membrane</keyword>
<feature type="transmembrane region" description="Helical" evidence="9">
    <location>
        <begin position="143"/>
        <end position="162"/>
    </location>
</feature>
<evidence type="ECO:0000313" key="10">
    <source>
        <dbReference type="EMBL" id="MTD15966.1"/>
    </source>
</evidence>
<proteinExistence type="inferred from homology"/>
<feature type="transmembrane region" description="Helical" evidence="9">
    <location>
        <begin position="258"/>
        <end position="281"/>
    </location>
</feature>
<dbReference type="InterPro" id="IPR052157">
    <property type="entry name" value="BCAA_transport_permease"/>
</dbReference>
<organism evidence="10 11">
    <name type="scientific">Nakamurella alba</name>
    <dbReference type="NCBI Taxonomy" id="2665158"/>
    <lineage>
        <taxon>Bacteria</taxon>
        <taxon>Bacillati</taxon>
        <taxon>Actinomycetota</taxon>
        <taxon>Actinomycetes</taxon>
        <taxon>Nakamurellales</taxon>
        <taxon>Nakamurellaceae</taxon>
        <taxon>Nakamurella</taxon>
    </lineage>
</organism>
<comment type="caution">
    <text evidence="10">The sequence shown here is derived from an EMBL/GenBank/DDBJ whole genome shotgun (WGS) entry which is preliminary data.</text>
</comment>
<dbReference type="InterPro" id="IPR001851">
    <property type="entry name" value="ABC_transp_permease"/>
</dbReference>
<keyword evidence="2" id="KW-0813">Transport</keyword>
<keyword evidence="6 9" id="KW-1133">Transmembrane helix</keyword>
<evidence type="ECO:0000256" key="4">
    <source>
        <dbReference type="ARBA" id="ARBA00022692"/>
    </source>
</evidence>
<dbReference type="Proteomes" id="UP000460221">
    <property type="component" value="Unassembled WGS sequence"/>
</dbReference>
<keyword evidence="11" id="KW-1185">Reference proteome</keyword>
<dbReference type="PANTHER" id="PTHR11795:SF452">
    <property type="entry name" value="ABC TRANSPORTER PERMEASE PROTEIN"/>
    <property type="match status" value="1"/>
</dbReference>
<dbReference type="PANTHER" id="PTHR11795">
    <property type="entry name" value="BRANCHED-CHAIN AMINO ACID TRANSPORT SYSTEM PERMEASE PROTEIN LIVH"/>
    <property type="match status" value="1"/>
</dbReference>
<dbReference type="Pfam" id="PF02653">
    <property type="entry name" value="BPD_transp_2"/>
    <property type="match status" value="1"/>
</dbReference>
<evidence type="ECO:0000256" key="7">
    <source>
        <dbReference type="ARBA" id="ARBA00023136"/>
    </source>
</evidence>